<gene>
    <name evidence="2" type="ORF">AAE3_LOCUS10000</name>
</gene>
<comment type="caution">
    <text evidence="2">The sequence shown here is derived from an EMBL/GenBank/DDBJ whole genome shotgun (WGS) entry which is preliminary data.</text>
</comment>
<accession>A0A8S0WWR7</accession>
<evidence type="ECO:0000313" key="2">
    <source>
        <dbReference type="EMBL" id="CAA7267676.1"/>
    </source>
</evidence>
<proteinExistence type="predicted"/>
<keyword evidence="3" id="KW-1185">Reference proteome</keyword>
<evidence type="ECO:0000313" key="3">
    <source>
        <dbReference type="Proteomes" id="UP000467700"/>
    </source>
</evidence>
<protein>
    <submittedName>
        <fullName evidence="2">Uncharacterized protein</fullName>
    </submittedName>
</protein>
<dbReference type="AlphaFoldDB" id="A0A8S0WWR7"/>
<feature type="compositionally biased region" description="Polar residues" evidence="1">
    <location>
        <begin position="146"/>
        <end position="155"/>
    </location>
</feature>
<sequence length="166" mass="18105">MGENLNASNISSSSSHPAPRVLGIPIWLLDDVAYPVLVYLTGGATMSRTSAQITGAPALARLYLGPKMPPSYRYAREADNTPQPIAKRHFATLWLPVMGYVMVVALRQIAENHQLLRTSLLHLEPGNHGKSESRRIETFGVRDYDTNNNTSSNPITFVEAGDVSSG</sequence>
<organism evidence="2 3">
    <name type="scientific">Cyclocybe aegerita</name>
    <name type="common">Black poplar mushroom</name>
    <name type="synonym">Agrocybe aegerita</name>
    <dbReference type="NCBI Taxonomy" id="1973307"/>
    <lineage>
        <taxon>Eukaryota</taxon>
        <taxon>Fungi</taxon>
        <taxon>Dikarya</taxon>
        <taxon>Basidiomycota</taxon>
        <taxon>Agaricomycotina</taxon>
        <taxon>Agaricomycetes</taxon>
        <taxon>Agaricomycetidae</taxon>
        <taxon>Agaricales</taxon>
        <taxon>Agaricineae</taxon>
        <taxon>Bolbitiaceae</taxon>
        <taxon>Cyclocybe</taxon>
    </lineage>
</organism>
<reference evidence="2 3" key="1">
    <citation type="submission" date="2020-01" db="EMBL/GenBank/DDBJ databases">
        <authorList>
            <person name="Gupta K D."/>
        </authorList>
    </citation>
    <scope>NUCLEOTIDE SEQUENCE [LARGE SCALE GENOMIC DNA]</scope>
</reference>
<feature type="compositionally biased region" description="Basic and acidic residues" evidence="1">
    <location>
        <begin position="125"/>
        <end position="145"/>
    </location>
</feature>
<feature type="region of interest" description="Disordered" evidence="1">
    <location>
        <begin position="124"/>
        <end position="166"/>
    </location>
</feature>
<dbReference type="EMBL" id="CACVBS010000062">
    <property type="protein sequence ID" value="CAA7267676.1"/>
    <property type="molecule type" value="Genomic_DNA"/>
</dbReference>
<evidence type="ECO:0000256" key="1">
    <source>
        <dbReference type="SAM" id="MobiDB-lite"/>
    </source>
</evidence>
<dbReference type="Proteomes" id="UP000467700">
    <property type="component" value="Unassembled WGS sequence"/>
</dbReference>
<name>A0A8S0WWR7_CYCAE</name>